<dbReference type="InterPro" id="IPR022893">
    <property type="entry name" value="Shikimate_DH_fam"/>
</dbReference>
<keyword evidence="6" id="KW-1185">Reference proteome</keyword>
<keyword evidence="3" id="KW-0028">Amino-acid biosynthesis</keyword>
<evidence type="ECO:0000256" key="1">
    <source>
        <dbReference type="ARBA" id="ARBA00004871"/>
    </source>
</evidence>
<dbReference type="GO" id="GO:0004764">
    <property type="term" value="F:shikimate 3-dehydrogenase (NADP+) activity"/>
    <property type="evidence" value="ECO:0007669"/>
    <property type="project" value="InterPro"/>
</dbReference>
<evidence type="ECO:0000259" key="4">
    <source>
        <dbReference type="Pfam" id="PF08501"/>
    </source>
</evidence>
<dbReference type="OrthoDB" id="7873617at2"/>
<dbReference type="Pfam" id="PF08501">
    <property type="entry name" value="Shikimate_dh_N"/>
    <property type="match status" value="1"/>
</dbReference>
<keyword evidence="2" id="KW-0560">Oxidoreductase</keyword>
<name>A0A4D7QEF1_9HYPH</name>
<reference evidence="5 6" key="1">
    <citation type="submission" date="2019-04" db="EMBL/GenBank/DDBJ databases">
        <title>Phreatobacter aquaticus sp. nov.</title>
        <authorList>
            <person name="Choi A."/>
            <person name="Baek K."/>
        </authorList>
    </citation>
    <scope>NUCLEOTIDE SEQUENCE [LARGE SCALE GENOMIC DNA]</scope>
    <source>
        <strain evidence="5 6">NMCR1094</strain>
    </source>
</reference>
<dbReference type="GO" id="GO:0050661">
    <property type="term" value="F:NADP binding"/>
    <property type="evidence" value="ECO:0007669"/>
    <property type="project" value="TreeGrafter"/>
</dbReference>
<evidence type="ECO:0000313" key="6">
    <source>
        <dbReference type="Proteomes" id="UP000298588"/>
    </source>
</evidence>
<dbReference type="Gene3D" id="3.40.50.720">
    <property type="entry name" value="NAD(P)-binding Rossmann-like Domain"/>
    <property type="match status" value="1"/>
</dbReference>
<dbReference type="Proteomes" id="UP000298588">
    <property type="component" value="Chromosome"/>
</dbReference>
<protein>
    <submittedName>
        <fullName evidence="5">Shikimate dehydrogenase</fullName>
    </submittedName>
</protein>
<dbReference type="PANTHER" id="PTHR21089:SF1">
    <property type="entry name" value="BIFUNCTIONAL 3-DEHYDROQUINATE DEHYDRATASE_SHIKIMATE DEHYDROGENASE, CHLOROPLASTIC"/>
    <property type="match status" value="1"/>
</dbReference>
<dbReference type="EMBL" id="CP039865">
    <property type="protein sequence ID" value="QCK84911.1"/>
    <property type="molecule type" value="Genomic_DNA"/>
</dbReference>
<dbReference type="GO" id="GO:0019632">
    <property type="term" value="P:shikimate metabolic process"/>
    <property type="evidence" value="ECO:0007669"/>
    <property type="project" value="TreeGrafter"/>
</dbReference>
<gene>
    <name evidence="5" type="ORF">E8L99_03510</name>
</gene>
<keyword evidence="3" id="KW-0057">Aromatic amino acid biosynthesis</keyword>
<dbReference type="PANTHER" id="PTHR21089">
    <property type="entry name" value="SHIKIMATE DEHYDROGENASE"/>
    <property type="match status" value="1"/>
</dbReference>
<evidence type="ECO:0000256" key="2">
    <source>
        <dbReference type="ARBA" id="ARBA00023002"/>
    </source>
</evidence>
<evidence type="ECO:0000256" key="3">
    <source>
        <dbReference type="ARBA" id="ARBA00023141"/>
    </source>
</evidence>
<proteinExistence type="predicted"/>
<dbReference type="InterPro" id="IPR046346">
    <property type="entry name" value="Aminoacid_DH-like_N_sf"/>
</dbReference>
<sequence length="278" mass="28966">MTGHPMPETPQQPIIDGATRLYVIIGDPVAQVKSPGVYNARFAEAGMNTVFVPAHVPSDRFDETMRGIMNLGNLDGLMITVPFKAHMMRLVDRVLPMGAKVGAINAARREADGSWTGDMFDGTGLIRGLKNRSISMTGRKVMLVGAGGGGSAVAVAVADAGASHVSIHDADQAKAAALAERVKAACPACIVNHGAVSFEGRDTFINATPIGMSPGDGTPVPLKGLRPDMLVIDIIMKPEVTPLLAAAQALGCQTVGGRAMLEGQAVEVAEFYRIGKPA</sequence>
<comment type="pathway">
    <text evidence="1">Metabolic intermediate biosynthesis; chorismate biosynthesis; chorismate from D-erythrose 4-phosphate and phosphoenolpyruvate: step 4/7.</text>
</comment>
<dbReference type="SUPFAM" id="SSF51735">
    <property type="entry name" value="NAD(P)-binding Rossmann-fold domains"/>
    <property type="match status" value="1"/>
</dbReference>
<accession>A0A4D7QEF1</accession>
<organism evidence="5 6">
    <name type="scientific">Phreatobacter aquaticus</name>
    <dbReference type="NCBI Taxonomy" id="2570229"/>
    <lineage>
        <taxon>Bacteria</taxon>
        <taxon>Pseudomonadati</taxon>
        <taxon>Pseudomonadota</taxon>
        <taxon>Alphaproteobacteria</taxon>
        <taxon>Hyphomicrobiales</taxon>
        <taxon>Phreatobacteraceae</taxon>
        <taxon>Phreatobacter</taxon>
    </lineage>
</organism>
<dbReference type="Gene3D" id="3.40.50.10860">
    <property type="entry name" value="Leucine Dehydrogenase, chain A, domain 1"/>
    <property type="match status" value="1"/>
</dbReference>
<dbReference type="GO" id="GO:0005829">
    <property type="term" value="C:cytosol"/>
    <property type="evidence" value="ECO:0007669"/>
    <property type="project" value="TreeGrafter"/>
</dbReference>
<dbReference type="GO" id="GO:0009423">
    <property type="term" value="P:chorismate biosynthetic process"/>
    <property type="evidence" value="ECO:0007669"/>
    <property type="project" value="TreeGrafter"/>
</dbReference>
<evidence type="ECO:0000313" key="5">
    <source>
        <dbReference type="EMBL" id="QCK84911.1"/>
    </source>
</evidence>
<dbReference type="InterPro" id="IPR013708">
    <property type="entry name" value="Shikimate_DH-bd_N"/>
</dbReference>
<dbReference type="InterPro" id="IPR036291">
    <property type="entry name" value="NAD(P)-bd_dom_sf"/>
</dbReference>
<dbReference type="GO" id="GO:0009073">
    <property type="term" value="P:aromatic amino acid family biosynthetic process"/>
    <property type="evidence" value="ECO:0007669"/>
    <property type="project" value="UniProtKB-KW"/>
</dbReference>
<dbReference type="KEGG" id="paqt:E8L99_03510"/>
<dbReference type="SUPFAM" id="SSF53223">
    <property type="entry name" value="Aminoacid dehydrogenase-like, N-terminal domain"/>
    <property type="match status" value="1"/>
</dbReference>
<dbReference type="AlphaFoldDB" id="A0A4D7QEF1"/>
<feature type="domain" description="Shikimate dehydrogenase substrate binding N-terminal" evidence="4">
    <location>
        <begin position="24"/>
        <end position="105"/>
    </location>
</feature>